<evidence type="ECO:0000313" key="3">
    <source>
        <dbReference type="Proteomes" id="UP001057134"/>
    </source>
</evidence>
<protein>
    <recommendedName>
        <fullName evidence="1">HTH cro/C1-type domain-containing protein</fullName>
    </recommendedName>
</protein>
<dbReference type="InterPro" id="IPR027417">
    <property type="entry name" value="P-loop_NTPase"/>
</dbReference>
<dbReference type="CDD" id="cd00093">
    <property type="entry name" value="HTH_XRE"/>
    <property type="match status" value="1"/>
</dbReference>
<dbReference type="SUPFAM" id="SSF52540">
    <property type="entry name" value="P-loop containing nucleoside triphosphate hydrolases"/>
    <property type="match status" value="1"/>
</dbReference>
<dbReference type="PANTHER" id="PTHR35894:SF5">
    <property type="entry name" value="MU-LIKE PROPHAGE FLUMU DNA TRANSPOSITION PROTEIN B"/>
    <property type="match status" value="1"/>
</dbReference>
<evidence type="ECO:0000313" key="2">
    <source>
        <dbReference type="EMBL" id="UQZ83295.1"/>
    </source>
</evidence>
<dbReference type="RefSeq" id="WP_111153865.1">
    <property type="nucleotide sequence ID" value="NZ_CP027059.1"/>
</dbReference>
<sequence length="315" mass="34989">MAMEATKLYTIKTDLVTRANEYMNRTGSTITEMARIMGVSRPALSRYLSGKYDAENTKIEPAVLKFLNEHDQVGETSAIPATAPKFFAGRDARDILGLCAECQDHSKLGIVTGRTGYGKSHTLKHYAKMPRVAYIECDDSMGCKDLIDAIEAALGIPSASGSIYRKKQGIIQFFEVNKGYLLIVDEADKLINKYTQKKMEILRSIYGDARVGLVIAGEPKLESLIKGYLERFANRVDARTALVGLTDKEVRDYLEGFPFEPDALEEMVARGTNGKTGCFRLLARTLDNVLRVHREDGGETITLDTIYKASSMMML</sequence>
<accession>A0ABY4RM44</accession>
<feature type="domain" description="HTH cro/C1-type" evidence="1">
    <location>
        <begin position="29"/>
        <end position="52"/>
    </location>
</feature>
<proteinExistence type="predicted"/>
<dbReference type="SUPFAM" id="SSF47413">
    <property type="entry name" value="lambda repressor-like DNA-binding domains"/>
    <property type="match status" value="1"/>
</dbReference>
<gene>
    <name evidence="2" type="ORF">SK3146_02482</name>
</gene>
<dbReference type="InterPro" id="IPR049945">
    <property type="entry name" value="AAA_22"/>
</dbReference>
<dbReference type="InterPro" id="IPR001387">
    <property type="entry name" value="Cro/C1-type_HTH"/>
</dbReference>
<dbReference type="Pfam" id="PF13401">
    <property type="entry name" value="AAA_22"/>
    <property type="match status" value="1"/>
</dbReference>
<reference evidence="2" key="2">
    <citation type="journal article" date="2021" name="J Anim Sci Technol">
        <title>Complete genome sequence of Paenibacillus konkukensis sp. nov. SK3146 as a potential probiotic strain.</title>
        <authorList>
            <person name="Jung H.I."/>
            <person name="Park S."/>
            <person name="Niu K.M."/>
            <person name="Lee S.W."/>
            <person name="Kothari D."/>
            <person name="Yi K.J."/>
            <person name="Kim S.K."/>
        </authorList>
    </citation>
    <scope>NUCLEOTIDE SEQUENCE</scope>
    <source>
        <strain evidence="2">SK3146</strain>
    </source>
</reference>
<dbReference type="PANTHER" id="PTHR35894">
    <property type="entry name" value="GENERAL SECRETION PATHWAY PROTEIN A-RELATED"/>
    <property type="match status" value="1"/>
</dbReference>
<dbReference type="Gene3D" id="1.10.260.40">
    <property type="entry name" value="lambda repressor-like DNA-binding domains"/>
    <property type="match status" value="1"/>
</dbReference>
<dbReference type="PROSITE" id="PS50943">
    <property type="entry name" value="HTH_CROC1"/>
    <property type="match status" value="1"/>
</dbReference>
<dbReference type="InterPro" id="IPR010982">
    <property type="entry name" value="Lambda_DNA-bd_dom_sf"/>
</dbReference>
<evidence type="ECO:0000259" key="1">
    <source>
        <dbReference type="PROSITE" id="PS50943"/>
    </source>
</evidence>
<dbReference type="Proteomes" id="UP001057134">
    <property type="component" value="Chromosome"/>
</dbReference>
<reference evidence="2" key="1">
    <citation type="submission" date="2018-02" db="EMBL/GenBank/DDBJ databases">
        <authorList>
            <person name="Kim S.-K."/>
            <person name="Jung H.-I."/>
            <person name="Lee S.-W."/>
        </authorList>
    </citation>
    <scope>NUCLEOTIDE SEQUENCE</scope>
    <source>
        <strain evidence="2">SK3146</strain>
    </source>
</reference>
<name>A0ABY4RM44_9BACL</name>
<dbReference type="InterPro" id="IPR052026">
    <property type="entry name" value="ExeA_AAA_ATPase_DNA-bind"/>
</dbReference>
<dbReference type="Gene3D" id="3.40.50.300">
    <property type="entry name" value="P-loop containing nucleotide triphosphate hydrolases"/>
    <property type="match status" value="1"/>
</dbReference>
<dbReference type="EMBL" id="CP027059">
    <property type="protein sequence ID" value="UQZ83295.1"/>
    <property type="molecule type" value="Genomic_DNA"/>
</dbReference>
<organism evidence="2 3">
    <name type="scientific">Paenibacillus konkukensis</name>
    <dbReference type="NCBI Taxonomy" id="2020716"/>
    <lineage>
        <taxon>Bacteria</taxon>
        <taxon>Bacillati</taxon>
        <taxon>Bacillota</taxon>
        <taxon>Bacilli</taxon>
        <taxon>Bacillales</taxon>
        <taxon>Paenibacillaceae</taxon>
        <taxon>Paenibacillus</taxon>
    </lineage>
</organism>
<keyword evidence="3" id="KW-1185">Reference proteome</keyword>